<keyword evidence="3 8" id="KW-1134">Transmembrane beta strand</keyword>
<evidence type="ECO:0000313" key="13">
    <source>
        <dbReference type="Proteomes" id="UP000000933"/>
    </source>
</evidence>
<comment type="similarity">
    <text evidence="8 9">Belongs to the TonB-dependent receptor family.</text>
</comment>
<comment type="subcellular location">
    <subcellularLocation>
        <location evidence="1 8">Cell outer membrane</location>
        <topology evidence="1 8">Multi-pass membrane protein</topology>
    </subcellularLocation>
</comment>
<dbReference type="PATRIC" id="fig|761659.10.peg.2764"/>
<evidence type="ECO:0000256" key="8">
    <source>
        <dbReference type="PROSITE-ProRule" id="PRU01360"/>
    </source>
</evidence>
<dbReference type="InterPro" id="IPR039426">
    <property type="entry name" value="TonB-dep_rcpt-like"/>
</dbReference>
<evidence type="ECO:0000256" key="7">
    <source>
        <dbReference type="ARBA" id="ARBA00023237"/>
    </source>
</evidence>
<evidence type="ECO:0000259" key="11">
    <source>
        <dbReference type="Pfam" id="PF07715"/>
    </source>
</evidence>
<dbReference type="Gene3D" id="2.170.130.10">
    <property type="entry name" value="TonB-dependent receptor, plug domain"/>
    <property type="match status" value="1"/>
</dbReference>
<keyword evidence="2 8" id="KW-0813">Transport</keyword>
<gene>
    <name evidence="12" type="primary">bfeA</name>
    <name evidence="12" type="ordered locus">SRM_02539</name>
</gene>
<organism evidence="12 13">
    <name type="scientific">Salinibacter ruber (strain M8)</name>
    <dbReference type="NCBI Taxonomy" id="761659"/>
    <lineage>
        <taxon>Bacteria</taxon>
        <taxon>Pseudomonadati</taxon>
        <taxon>Rhodothermota</taxon>
        <taxon>Rhodothermia</taxon>
        <taxon>Rhodothermales</taxon>
        <taxon>Salinibacteraceae</taxon>
        <taxon>Salinibacter</taxon>
    </lineage>
</organism>
<dbReference type="InterPro" id="IPR008969">
    <property type="entry name" value="CarboxyPept-like_regulatory"/>
</dbReference>
<dbReference type="Gene3D" id="2.40.170.20">
    <property type="entry name" value="TonB-dependent receptor, beta-barrel domain"/>
    <property type="match status" value="1"/>
</dbReference>
<dbReference type="Pfam" id="PF13620">
    <property type="entry name" value="CarboxypepD_reg"/>
    <property type="match status" value="1"/>
</dbReference>
<dbReference type="Gene3D" id="2.60.40.1120">
    <property type="entry name" value="Carboxypeptidase-like, regulatory domain"/>
    <property type="match status" value="1"/>
</dbReference>
<evidence type="ECO:0000256" key="5">
    <source>
        <dbReference type="ARBA" id="ARBA00023077"/>
    </source>
</evidence>
<keyword evidence="6 8" id="KW-0472">Membrane</keyword>
<keyword evidence="4 8" id="KW-0812">Transmembrane</keyword>
<dbReference type="PROSITE" id="PS52016">
    <property type="entry name" value="TONB_DEPENDENT_REC_3"/>
    <property type="match status" value="1"/>
</dbReference>
<dbReference type="InterPro" id="IPR036942">
    <property type="entry name" value="Beta-barrel_TonB_sf"/>
</dbReference>
<evidence type="ECO:0000256" key="4">
    <source>
        <dbReference type="ARBA" id="ARBA00022692"/>
    </source>
</evidence>
<proteinExistence type="inferred from homology"/>
<dbReference type="AlphaFoldDB" id="D5HBQ5"/>
<keyword evidence="12" id="KW-0675">Receptor</keyword>
<dbReference type="KEGG" id="srm:SRM_02539"/>
<dbReference type="InterPro" id="IPR012910">
    <property type="entry name" value="Plug_dom"/>
</dbReference>
<evidence type="ECO:0000256" key="6">
    <source>
        <dbReference type="ARBA" id="ARBA00023136"/>
    </source>
</evidence>
<reference evidence="12 13" key="1">
    <citation type="journal article" date="2010" name="ISME J.">
        <title>Fine-scale evolution: genomic, phenotypic and ecological differentiation in two coexisting Salinibacter ruber strains.</title>
        <authorList>
            <person name="Pena A."/>
            <person name="Teeling H."/>
            <person name="Huerta-Cepas J."/>
            <person name="Santos F."/>
            <person name="Yarza P."/>
            <person name="Brito-Echeverria J."/>
            <person name="Lucio M."/>
            <person name="Schmitt-Kopplin P."/>
            <person name="Meseguer I."/>
            <person name="Schenowitz C."/>
            <person name="Dossat C."/>
            <person name="Barbe V."/>
            <person name="Dopazo J."/>
            <person name="Rossello-Mora R."/>
            <person name="Schuler M."/>
            <person name="Glockner F.O."/>
            <person name="Amann R."/>
            <person name="Gabaldon T."/>
            <person name="Anton J."/>
        </authorList>
    </citation>
    <scope>NUCLEOTIDE SEQUENCE [LARGE SCALE GENOMIC DNA]</scope>
    <source>
        <strain evidence="12 13">M8</strain>
    </source>
</reference>
<evidence type="ECO:0000256" key="1">
    <source>
        <dbReference type="ARBA" id="ARBA00004571"/>
    </source>
</evidence>
<dbReference type="EMBL" id="FP565814">
    <property type="protein sequence ID" value="CBH25460.1"/>
    <property type="molecule type" value="Genomic_DNA"/>
</dbReference>
<keyword evidence="5 9" id="KW-0798">TonB box</keyword>
<dbReference type="PANTHER" id="PTHR47234:SF3">
    <property type="entry name" value="SECRETIN_TONB SHORT N-TERMINAL DOMAIN-CONTAINING PROTEIN"/>
    <property type="match status" value="1"/>
</dbReference>
<dbReference type="SUPFAM" id="SSF56935">
    <property type="entry name" value="Porins"/>
    <property type="match status" value="1"/>
</dbReference>
<dbReference type="PANTHER" id="PTHR47234">
    <property type="match status" value="1"/>
</dbReference>
<dbReference type="SUPFAM" id="SSF49464">
    <property type="entry name" value="Carboxypeptidase regulatory domain-like"/>
    <property type="match status" value="1"/>
</dbReference>
<sequence>MQAGSLQDFHSISLKRCLSWGRHISTHRRREYAMLPFSSPCRLSAFGSLLLGLAVACASLGALSPGMAQAQSSATVQGRVVDAETGAPLAGANVQVLGTQRGTSADTDGQYRVRVAPGDLRLRASFVGYSAETEQLRVEAGETYTFDFELTPGSTLDDVVVVGSRGQSRSALQSAVPVDALPVGELTTQSPQTDLNQLLTYTAPSFQANRQTSSDATEFIDPATLRSLPPDQLLVLVNGKRRHKSSLVNTLGTVGRGAVGTDLNAIPSAAVQRVEVLRNGASAQYGSDAVAGVLNLQMKEATNQLTADVTTGLRNAGDGEVVKVSANYGFAVGEEGFVNVTGMFRDRARTNRADGNQLILFDQSDFPNGVAPPSGFPFAYPQVAGIIGEEAAQNARRIDNQILNQRGLERSDFQFRVGQSAVQQRAVFLNSEVGLGNDATLYAFGGLSYKNGIGAPFRRLPFSTSAMPYRASNTDPALFPNGFQPEMNSDVVDQSLTIGVEGTIGGWTWDLSNSYGRNSLDYQMDNTVNASLLQASPTSIYAGGHAFSQNVTNLDVSRFFDDALAGINVAFGGAYRTDRYQIFSGEEASYRNYGRVQLIDDTSAASPRLVTRDTLGKEPGTQGFVGFRPENEVDRTRSNVAAYLDTEVNLTENLLVTAAGRYENYSDFGGTLNGRLAARWGLLDGRLNLRGSASTGFRAPSLHQIYFNEVRTDFDDQGQLVNIGTFSNDSEVARVLGIPQLEEERSRSYSAGITASPIENLDLTIDGYQIYVDDRVVLTGEFSSGLSNLLAEVGAQNAQVFANAVDTKTTGLDVVATYRLPLPTGTVELSAAGNVNDTEIQALTIPETVRANYEGDDLQGTFFGRQEQGFLTESNPESKVTLSADYQLSAFGLLVRTVRFGEQVRPGFAQNQTHSPEWVVDATASYDLTEAATLSVGASNLFNNYPDEQVFGNSYAGVFDYAPVQQGLNGAFYFARLNVQL</sequence>
<protein>
    <submittedName>
        <fullName evidence="12">Ferric enterobactin receptor</fullName>
    </submittedName>
</protein>
<evidence type="ECO:0000256" key="3">
    <source>
        <dbReference type="ARBA" id="ARBA00022452"/>
    </source>
</evidence>
<evidence type="ECO:0000256" key="9">
    <source>
        <dbReference type="RuleBase" id="RU003357"/>
    </source>
</evidence>
<accession>D5HBQ5</accession>
<dbReference type="Pfam" id="PF07715">
    <property type="entry name" value="Plug"/>
    <property type="match status" value="1"/>
</dbReference>
<dbReference type="GO" id="GO:0009279">
    <property type="term" value="C:cell outer membrane"/>
    <property type="evidence" value="ECO:0007669"/>
    <property type="project" value="UniProtKB-SubCell"/>
</dbReference>
<feature type="domain" description="TonB-dependent receptor-like beta-barrel" evidence="10">
    <location>
        <begin position="448"/>
        <end position="941"/>
    </location>
</feature>
<evidence type="ECO:0000256" key="2">
    <source>
        <dbReference type="ARBA" id="ARBA00022448"/>
    </source>
</evidence>
<dbReference type="Pfam" id="PF00593">
    <property type="entry name" value="TonB_dep_Rec_b-barrel"/>
    <property type="match status" value="1"/>
</dbReference>
<dbReference type="InterPro" id="IPR000531">
    <property type="entry name" value="Beta-barrel_TonB"/>
</dbReference>
<feature type="domain" description="TonB-dependent receptor plug" evidence="11">
    <location>
        <begin position="174"/>
        <end position="293"/>
    </location>
</feature>
<dbReference type="HOGENOM" id="CLU_010745_1_1_10"/>
<name>D5HBQ5_SALRM</name>
<evidence type="ECO:0000313" key="12">
    <source>
        <dbReference type="EMBL" id="CBH25460.1"/>
    </source>
</evidence>
<dbReference type="Proteomes" id="UP000000933">
    <property type="component" value="Chromosome"/>
</dbReference>
<reference evidence="13" key="2">
    <citation type="submission" date="2010-04" db="EMBL/GenBank/DDBJ databases">
        <title>Genome sequence of Salinibacter ruber M8.</title>
        <authorList>
            <consortium name="Genoscope"/>
        </authorList>
    </citation>
    <scope>NUCLEOTIDE SEQUENCE [LARGE SCALE GENOMIC DNA]</scope>
    <source>
        <strain evidence="13">M8</strain>
    </source>
</reference>
<keyword evidence="7 8" id="KW-0998">Cell outer membrane</keyword>
<dbReference type="InterPro" id="IPR037066">
    <property type="entry name" value="Plug_dom_sf"/>
</dbReference>
<evidence type="ECO:0000259" key="10">
    <source>
        <dbReference type="Pfam" id="PF00593"/>
    </source>
</evidence>